<dbReference type="InterPro" id="IPR018456">
    <property type="entry name" value="PTR2_symporter_CS"/>
</dbReference>
<keyword evidence="5 7" id="KW-0472">Membrane</keyword>
<keyword evidence="4 7" id="KW-1133">Transmembrane helix</keyword>
<dbReference type="AlphaFoldDB" id="A0A0D9VRM5"/>
<sequence length="673" mass="74128">MARGASSIADAIMILFHVPETLPSAVLAQMEAKLEDSSSLEEDIQTLFNSELCSNDADTMKSPNKQSKFQSFHLSLWSEQFRAAKGAFMGSSLEGERQSLVVRTTEPEDVDDYTGDGSVGFSGQPILKHETGNWRACSLILGTEVCERLAYYGISKSLVTYLSTRLHEGNVSAARNFTTWQGTCYLTPLIGATLADLYWGKYQTIAVFSTIYFLGMAALTLSALVPSLQPPQCIGSFCPQPTMPQYLIYFVGLYMIALGSGGIKPCVSSFGADQFDDTDPVERTKKGAFFNWFYFAINIGSLISGTVLIWVQQNCGYGIGFGIPTIFIALAIGSFLIGSQRYRYQIPGGSPLIRVCQVVIAAMHKQNVDLPVDSSVLYELHGKTSAIEGSRKLEHSSEFSFLDKAAVIVWNECGGSHDPWRLCTVTQVEELKILMRMFPIWATGILFFTVCAQNSSMFIEQGMALNNQVGSFKIPPATLSSLDVISIVIWVPIYETFVVPIASRLTGKERGFSELQRMGIGLFVATAAVAAAALVEIKRLEIARSEDLIHRKASVPMSILWQAPQYLLVGIGEVFASIGQAEFFYNQSPDSMRSLCSAFALVTVSLGSYLSSFILTLVSYFTTRSDNPGWIPDNLNEGHLDRFFWLISGLSFLNLLLFIYYAQQYKCKKAAAI</sequence>
<comment type="subcellular location">
    <subcellularLocation>
        <location evidence="1 6">Membrane</location>
        <topology evidence="1 6">Multi-pass membrane protein</topology>
    </subcellularLocation>
</comment>
<dbReference type="GO" id="GO:0006857">
    <property type="term" value="P:oligopeptide transport"/>
    <property type="evidence" value="ECO:0007669"/>
    <property type="project" value="InterPro"/>
</dbReference>
<feature type="transmembrane region" description="Helical" evidence="7">
    <location>
        <begin position="643"/>
        <end position="662"/>
    </location>
</feature>
<dbReference type="GO" id="GO:0016020">
    <property type="term" value="C:membrane"/>
    <property type="evidence" value="ECO:0007669"/>
    <property type="project" value="UniProtKB-SubCell"/>
</dbReference>
<feature type="transmembrane region" description="Helical" evidence="7">
    <location>
        <begin position="205"/>
        <end position="226"/>
    </location>
</feature>
<evidence type="ECO:0000313" key="9">
    <source>
        <dbReference type="Proteomes" id="UP000032180"/>
    </source>
</evidence>
<feature type="transmembrane region" description="Helical" evidence="7">
    <location>
        <begin position="479"/>
        <end position="503"/>
    </location>
</feature>
<dbReference type="Proteomes" id="UP000032180">
    <property type="component" value="Chromosome 3"/>
</dbReference>
<feature type="transmembrane region" description="Helical" evidence="7">
    <location>
        <begin position="246"/>
        <end position="267"/>
    </location>
</feature>
<evidence type="ECO:0000256" key="5">
    <source>
        <dbReference type="ARBA" id="ARBA00023136"/>
    </source>
</evidence>
<dbReference type="GO" id="GO:0022857">
    <property type="term" value="F:transmembrane transporter activity"/>
    <property type="evidence" value="ECO:0007669"/>
    <property type="project" value="InterPro"/>
</dbReference>
<evidence type="ECO:0000256" key="1">
    <source>
        <dbReference type="ARBA" id="ARBA00004141"/>
    </source>
</evidence>
<dbReference type="Gene3D" id="1.20.1250.20">
    <property type="entry name" value="MFS general substrate transporter like domains"/>
    <property type="match status" value="1"/>
</dbReference>
<accession>A0A0D9VRM5</accession>
<reference evidence="9" key="2">
    <citation type="submission" date="2013-12" db="EMBL/GenBank/DDBJ databases">
        <authorList>
            <person name="Yu Y."/>
            <person name="Lee S."/>
            <person name="de Baynast K."/>
            <person name="Wissotski M."/>
            <person name="Liu L."/>
            <person name="Talag J."/>
            <person name="Goicoechea J."/>
            <person name="Angelova A."/>
            <person name="Jetty R."/>
            <person name="Kudrna D."/>
            <person name="Golser W."/>
            <person name="Rivera L."/>
            <person name="Zhang J."/>
            <person name="Wing R."/>
        </authorList>
    </citation>
    <scope>NUCLEOTIDE SEQUENCE</scope>
</reference>
<comment type="similarity">
    <text evidence="2 6">Belongs to the major facilitator superfamily. Proton-dependent oligopeptide transporter (POT/PTR) (TC 2.A.17) family.</text>
</comment>
<dbReference type="PROSITE" id="PS01023">
    <property type="entry name" value="PTR2_2"/>
    <property type="match status" value="1"/>
</dbReference>
<evidence type="ECO:0000256" key="6">
    <source>
        <dbReference type="RuleBase" id="RU003755"/>
    </source>
</evidence>
<proteinExistence type="inferred from homology"/>
<organism evidence="8 9">
    <name type="scientific">Leersia perrieri</name>
    <dbReference type="NCBI Taxonomy" id="77586"/>
    <lineage>
        <taxon>Eukaryota</taxon>
        <taxon>Viridiplantae</taxon>
        <taxon>Streptophyta</taxon>
        <taxon>Embryophyta</taxon>
        <taxon>Tracheophyta</taxon>
        <taxon>Spermatophyta</taxon>
        <taxon>Magnoliopsida</taxon>
        <taxon>Liliopsida</taxon>
        <taxon>Poales</taxon>
        <taxon>Poaceae</taxon>
        <taxon>BOP clade</taxon>
        <taxon>Oryzoideae</taxon>
        <taxon>Oryzeae</taxon>
        <taxon>Oryzinae</taxon>
        <taxon>Leersia</taxon>
    </lineage>
</organism>
<reference evidence="8 9" key="1">
    <citation type="submission" date="2012-08" db="EMBL/GenBank/DDBJ databases">
        <title>Oryza genome evolution.</title>
        <authorList>
            <person name="Wing R.A."/>
        </authorList>
    </citation>
    <scope>NUCLEOTIDE SEQUENCE</scope>
</reference>
<dbReference type="EnsemblPlants" id="LPERR03G08680.1">
    <property type="protein sequence ID" value="LPERR03G08680.1"/>
    <property type="gene ID" value="LPERR03G08680"/>
</dbReference>
<dbReference type="Gramene" id="LPERR03G08680.1">
    <property type="protein sequence ID" value="LPERR03G08680.1"/>
    <property type="gene ID" value="LPERR03G08680"/>
</dbReference>
<dbReference type="InterPro" id="IPR000109">
    <property type="entry name" value="POT_fam"/>
</dbReference>
<evidence type="ECO:0000256" key="4">
    <source>
        <dbReference type="ARBA" id="ARBA00022989"/>
    </source>
</evidence>
<dbReference type="HOGENOM" id="CLU_009313_4_1_1"/>
<reference evidence="8" key="3">
    <citation type="submission" date="2015-04" db="UniProtKB">
        <authorList>
            <consortium name="EnsemblPlants"/>
        </authorList>
    </citation>
    <scope>IDENTIFICATION</scope>
</reference>
<evidence type="ECO:0000313" key="8">
    <source>
        <dbReference type="EnsemblPlants" id="LPERR03G08680.1"/>
    </source>
</evidence>
<protein>
    <submittedName>
        <fullName evidence="8">Uncharacterized protein</fullName>
    </submittedName>
</protein>
<dbReference type="InterPro" id="IPR036259">
    <property type="entry name" value="MFS_trans_sf"/>
</dbReference>
<evidence type="ECO:0000256" key="3">
    <source>
        <dbReference type="ARBA" id="ARBA00022692"/>
    </source>
</evidence>
<keyword evidence="9" id="KW-1185">Reference proteome</keyword>
<dbReference type="eggNOG" id="KOG1237">
    <property type="taxonomic scope" value="Eukaryota"/>
</dbReference>
<dbReference type="SUPFAM" id="SSF103473">
    <property type="entry name" value="MFS general substrate transporter"/>
    <property type="match status" value="1"/>
</dbReference>
<dbReference type="PANTHER" id="PTHR11654">
    <property type="entry name" value="OLIGOPEPTIDE TRANSPORTER-RELATED"/>
    <property type="match status" value="1"/>
</dbReference>
<feature type="transmembrane region" description="Helical" evidence="7">
    <location>
        <begin position="317"/>
        <end position="337"/>
    </location>
</feature>
<evidence type="ECO:0000256" key="2">
    <source>
        <dbReference type="ARBA" id="ARBA00005982"/>
    </source>
</evidence>
<feature type="transmembrane region" description="Helical" evidence="7">
    <location>
        <begin position="438"/>
        <end position="459"/>
    </location>
</feature>
<dbReference type="Pfam" id="PF00854">
    <property type="entry name" value="PTR2"/>
    <property type="match status" value="1"/>
</dbReference>
<name>A0A0D9VRM5_9ORYZ</name>
<keyword evidence="6" id="KW-0813">Transport</keyword>
<evidence type="ECO:0000256" key="7">
    <source>
        <dbReference type="SAM" id="Phobius"/>
    </source>
</evidence>
<keyword evidence="3 6" id="KW-0812">Transmembrane</keyword>
<feature type="transmembrane region" description="Helical" evidence="7">
    <location>
        <begin position="597"/>
        <end position="623"/>
    </location>
</feature>
<feature type="transmembrane region" description="Helical" evidence="7">
    <location>
        <begin position="288"/>
        <end position="311"/>
    </location>
</feature>